<dbReference type="Proteomes" id="UP000677407">
    <property type="component" value="Segment"/>
</dbReference>
<dbReference type="GO" id="GO:0003677">
    <property type="term" value="F:DNA binding"/>
    <property type="evidence" value="ECO:0007669"/>
    <property type="project" value="InterPro"/>
</dbReference>
<evidence type="ECO:0000313" key="4">
    <source>
        <dbReference type="EMBL" id="AZB49234.1"/>
    </source>
</evidence>
<keyword evidence="1" id="KW-0167">Capsid protein</keyword>
<reference evidence="4" key="1">
    <citation type="submission" date="2017-11" db="EMBL/GenBank/DDBJ databases">
        <title>The distinct marsupial branch of gammaherpesviruses includes novel host-derived genes seldom found in other viruses.</title>
        <authorList>
            <person name="Vaz P.K."/>
        </authorList>
    </citation>
    <scope>NUCLEOTIDE SEQUENCE</scope>
    <source>
        <strain evidence="4">36M/11</strain>
    </source>
</reference>
<dbReference type="KEGG" id="vg:65102789"/>
<dbReference type="InterPro" id="IPR004999">
    <property type="entry name" value="Herpes_1"/>
</dbReference>
<sequence>MQPDMKVQPMMDRGAATKLASQVTRLFPPLPHKYSINDKSGFRRVIDTLTRKTLSSRQCTPATWQEALTVPHLQPQYGNFLVNCKMLHAHEPTGSFVFRFLDNHEDKSMITFVCSPAFLCTLFRYPNDTFPQLHRLSNAWYTDYKSDESLEGPLTKIKEAIDNRCLHHYLHPLGILISNTQSTFMNKTRVITHGPAVSQVPIKATTLLIPSEMFIDIDREFSIPETCPLHTSSHICKYYAVLVYLRTGEDTRAELKFISSSRGAHETTSLIYQLYSREIRAHISSLADEDSINRVVFGVMCYLGFSSSEGPAGTETLSFRITPVKYAAISNFNVEPSDWKLLL</sequence>
<accession>A0A3Q8J4I0</accession>
<keyword evidence="5" id="KW-1185">Reference proteome</keyword>
<dbReference type="GO" id="GO:0019069">
    <property type="term" value="P:viral capsid assembly"/>
    <property type="evidence" value="ECO:0007669"/>
    <property type="project" value="InterPro"/>
</dbReference>
<dbReference type="RefSeq" id="YP_010087504.1">
    <property type="nucleotide sequence ID" value="NC_055555.1"/>
</dbReference>
<organism evidence="4">
    <name type="scientific">Phascolarctid gammaherpesvirus 1</name>
    <dbReference type="NCBI Taxonomy" id="2249313"/>
    <lineage>
        <taxon>Viruses</taxon>
        <taxon>Duplodnaviria</taxon>
        <taxon>Heunggongvirae</taxon>
        <taxon>Peploviricota</taxon>
        <taxon>Herviviricetes</taxon>
        <taxon>Herpesvirales</taxon>
        <taxon>Orthoherpesviridae</taxon>
        <taxon>Gammaherpesvirinae</taxon>
        <taxon>Manticavirus</taxon>
        <taxon>Manticavirus phascolarctidgamma1</taxon>
    </lineage>
</organism>
<evidence type="ECO:0000256" key="1">
    <source>
        <dbReference type="ARBA" id="ARBA00022561"/>
    </source>
</evidence>
<keyword evidence="2" id="KW-1048">Host nucleus</keyword>
<evidence type="ECO:0000313" key="5">
    <source>
        <dbReference type="Proteomes" id="UP000677407"/>
    </source>
</evidence>
<evidence type="ECO:0000256" key="2">
    <source>
        <dbReference type="ARBA" id="ARBA00022562"/>
    </source>
</evidence>
<dbReference type="Pfam" id="PF03327">
    <property type="entry name" value="Herpes_VP19C"/>
    <property type="match status" value="1"/>
</dbReference>
<protein>
    <submittedName>
        <fullName evidence="4">Capsid assembly and DNA maturation protein-like protein</fullName>
    </submittedName>
</protein>
<evidence type="ECO:0000256" key="3">
    <source>
        <dbReference type="ARBA" id="ARBA00022844"/>
    </source>
</evidence>
<proteinExistence type="predicted"/>
<dbReference type="GO" id="GO:0019028">
    <property type="term" value="C:viral capsid"/>
    <property type="evidence" value="ECO:0007669"/>
    <property type="project" value="UniProtKB-KW"/>
</dbReference>
<keyword evidence="3" id="KW-0946">Virion</keyword>
<gene>
    <name evidence="4" type="primary">ORF62</name>
</gene>
<dbReference type="GeneID" id="65102789"/>
<dbReference type="EMBL" id="MG452722">
    <property type="protein sequence ID" value="AZB49234.1"/>
    <property type="molecule type" value="Genomic_DNA"/>
</dbReference>
<name>A0A3Q8J4I0_9GAMA</name>